<protein>
    <submittedName>
        <fullName evidence="2">Uncharacterized protein</fullName>
    </submittedName>
</protein>
<dbReference type="Proteomes" id="UP001230188">
    <property type="component" value="Unassembled WGS sequence"/>
</dbReference>
<name>A0AAD7XN29_9STRA</name>
<organism evidence="2 3">
    <name type="scientific">Chrysophaeum taylorii</name>
    <dbReference type="NCBI Taxonomy" id="2483200"/>
    <lineage>
        <taxon>Eukaryota</taxon>
        <taxon>Sar</taxon>
        <taxon>Stramenopiles</taxon>
        <taxon>Ochrophyta</taxon>
        <taxon>Pelagophyceae</taxon>
        <taxon>Pelagomonadales</taxon>
        <taxon>Pelagomonadaceae</taxon>
        <taxon>Chrysophaeum</taxon>
    </lineage>
</organism>
<sequence length="366" mass="41821">MMVLLDAERKPKRRCCGLGSKVETAVLPDGGLTTEFQNWRISFGHSRPSWKGTKLLQGITKDSILADRAGGFVHSRLSEIVAPKTLFGPSYYFLEYQLPAAPFPVRVEVDDVDQLCRAYDQFATLPRKRYKKLVLKVIPRNPDEEASVFDERPPKTVKSTRLDTRAALTRYLVDLYTADKLKLATLNESMRMDIIQLRAEVYALLPDHEKEDHAYLIADRRATKPERMPLEQQYIEDQIDLQTYADRKDPERKMKRDKALCEYPLPERMYTCVICQRQACANIKCMECANRACQNCIVAKFVDGPDDRAFVLFHHICCLKLGDPTKVRKPKSRAKTERSTGACLSEGWKSSARSSSLPLRSTPLKL</sequence>
<dbReference type="AlphaFoldDB" id="A0AAD7XN29"/>
<feature type="region of interest" description="Disordered" evidence="1">
    <location>
        <begin position="325"/>
        <end position="366"/>
    </location>
</feature>
<proteinExistence type="predicted"/>
<reference evidence="2" key="1">
    <citation type="submission" date="2023-01" db="EMBL/GenBank/DDBJ databases">
        <title>Metagenome sequencing of chrysophaentin producing Chrysophaeum taylorii.</title>
        <authorList>
            <person name="Davison J."/>
            <person name="Bewley C."/>
        </authorList>
    </citation>
    <scope>NUCLEOTIDE SEQUENCE</scope>
    <source>
        <strain evidence="2">NIES-1699</strain>
    </source>
</reference>
<dbReference type="EMBL" id="JAQMWT010000316">
    <property type="protein sequence ID" value="KAJ8605328.1"/>
    <property type="molecule type" value="Genomic_DNA"/>
</dbReference>
<accession>A0AAD7XN29</accession>
<evidence type="ECO:0000256" key="1">
    <source>
        <dbReference type="SAM" id="MobiDB-lite"/>
    </source>
</evidence>
<comment type="caution">
    <text evidence="2">The sequence shown here is derived from an EMBL/GenBank/DDBJ whole genome shotgun (WGS) entry which is preliminary data.</text>
</comment>
<feature type="compositionally biased region" description="Low complexity" evidence="1">
    <location>
        <begin position="349"/>
        <end position="366"/>
    </location>
</feature>
<gene>
    <name evidence="2" type="ORF">CTAYLR_002367</name>
</gene>
<evidence type="ECO:0000313" key="2">
    <source>
        <dbReference type="EMBL" id="KAJ8605328.1"/>
    </source>
</evidence>
<keyword evidence="3" id="KW-1185">Reference proteome</keyword>
<evidence type="ECO:0000313" key="3">
    <source>
        <dbReference type="Proteomes" id="UP001230188"/>
    </source>
</evidence>